<dbReference type="InterPro" id="IPR025906">
    <property type="entry name" value="YjfB_motility"/>
</dbReference>
<dbReference type="Proteomes" id="UP001597041">
    <property type="component" value="Unassembled WGS sequence"/>
</dbReference>
<sequence>MDVGKMSMIMSQANLQTQMSFSLMGKVMDHAETQNAEMVKMLDQPQHPDLGHSIDVQA</sequence>
<protein>
    <submittedName>
        <fullName evidence="1">YjfB family protein</fullName>
    </submittedName>
</protein>
<dbReference type="RefSeq" id="WP_379591565.1">
    <property type="nucleotide sequence ID" value="NZ_JBHTKK010000007.1"/>
</dbReference>
<name>A0ABW3NG11_9BACI</name>
<dbReference type="Pfam" id="PF14070">
    <property type="entry name" value="YjfB_motility"/>
    <property type="match status" value="1"/>
</dbReference>
<keyword evidence="2" id="KW-1185">Reference proteome</keyword>
<dbReference type="EMBL" id="JBHTKK010000007">
    <property type="protein sequence ID" value="MFD1065978.1"/>
    <property type="molecule type" value="Genomic_DNA"/>
</dbReference>
<evidence type="ECO:0000313" key="2">
    <source>
        <dbReference type="Proteomes" id="UP001597041"/>
    </source>
</evidence>
<gene>
    <name evidence="1" type="ORF">ACFQ19_08055</name>
</gene>
<evidence type="ECO:0000313" key="1">
    <source>
        <dbReference type="EMBL" id="MFD1065978.1"/>
    </source>
</evidence>
<organism evidence="1 2">
    <name type="scientific">Oceanobacillus locisalsi</name>
    <dbReference type="NCBI Taxonomy" id="546107"/>
    <lineage>
        <taxon>Bacteria</taxon>
        <taxon>Bacillati</taxon>
        <taxon>Bacillota</taxon>
        <taxon>Bacilli</taxon>
        <taxon>Bacillales</taxon>
        <taxon>Bacillaceae</taxon>
        <taxon>Oceanobacillus</taxon>
    </lineage>
</organism>
<comment type="caution">
    <text evidence="1">The sequence shown here is derived from an EMBL/GenBank/DDBJ whole genome shotgun (WGS) entry which is preliminary data.</text>
</comment>
<proteinExistence type="predicted"/>
<accession>A0ABW3NG11</accession>
<reference evidence="2" key="1">
    <citation type="journal article" date="2019" name="Int. J. Syst. Evol. Microbiol.">
        <title>The Global Catalogue of Microorganisms (GCM) 10K type strain sequencing project: providing services to taxonomists for standard genome sequencing and annotation.</title>
        <authorList>
            <consortium name="The Broad Institute Genomics Platform"/>
            <consortium name="The Broad Institute Genome Sequencing Center for Infectious Disease"/>
            <person name="Wu L."/>
            <person name="Ma J."/>
        </authorList>
    </citation>
    <scope>NUCLEOTIDE SEQUENCE [LARGE SCALE GENOMIC DNA]</scope>
    <source>
        <strain evidence="2">CCUG 56608</strain>
    </source>
</reference>